<sequence>MNLMPLSAKLSHSLSPRKLYSIPSSTSKLNHASCRRWYLSKAHEKVQRPQLPPFCPDLQSAFLCDAEPWKQFLHRLHIGVVYKCLPNAFSYDYLVHGLCAQRRSMNAQELYGEMMTIGGEVNEAVRILWEMEEMKWAVDSITYQTVVVALGRQGRVEEVVRLLRQLRGKEMLDGQMYGKLMHLLLQEDFGESDGRNGFGER</sequence>
<protein>
    <submittedName>
        <fullName evidence="3">Pentatricopeptide repeat-containing protein, mitochondrial-like protein</fullName>
    </submittedName>
</protein>
<dbReference type="Gene3D" id="1.25.40.10">
    <property type="entry name" value="Tetratricopeptide repeat domain"/>
    <property type="match status" value="1"/>
</dbReference>
<dbReference type="PROSITE" id="PS51375">
    <property type="entry name" value="PPR"/>
    <property type="match status" value="2"/>
</dbReference>
<dbReference type="InterPro" id="IPR002885">
    <property type="entry name" value="PPR_rpt"/>
</dbReference>
<dbReference type="EMBL" id="QPKB01000006">
    <property type="protein sequence ID" value="RWR86946.1"/>
    <property type="molecule type" value="Genomic_DNA"/>
</dbReference>
<dbReference type="InterPro" id="IPR011990">
    <property type="entry name" value="TPR-like_helical_dom_sf"/>
</dbReference>
<dbReference type="Pfam" id="PF01535">
    <property type="entry name" value="PPR"/>
    <property type="match status" value="2"/>
</dbReference>
<dbReference type="OrthoDB" id="185373at2759"/>
<feature type="repeat" description="PPR" evidence="2">
    <location>
        <begin position="87"/>
        <end position="121"/>
    </location>
</feature>
<dbReference type="Proteomes" id="UP000283530">
    <property type="component" value="Unassembled WGS sequence"/>
</dbReference>
<keyword evidence="1" id="KW-0677">Repeat</keyword>
<dbReference type="AlphaFoldDB" id="A0A443P892"/>
<gene>
    <name evidence="3" type="ORF">CKAN_01587000</name>
</gene>
<name>A0A443P892_9MAGN</name>
<proteinExistence type="predicted"/>
<feature type="repeat" description="PPR" evidence="2">
    <location>
        <begin position="139"/>
        <end position="173"/>
    </location>
</feature>
<comment type="caution">
    <text evidence="3">The sequence shown here is derived from an EMBL/GenBank/DDBJ whole genome shotgun (WGS) entry which is preliminary data.</text>
</comment>
<dbReference type="STRING" id="337451.A0A443P892"/>
<organism evidence="3 4">
    <name type="scientific">Cinnamomum micranthum f. kanehirae</name>
    <dbReference type="NCBI Taxonomy" id="337451"/>
    <lineage>
        <taxon>Eukaryota</taxon>
        <taxon>Viridiplantae</taxon>
        <taxon>Streptophyta</taxon>
        <taxon>Embryophyta</taxon>
        <taxon>Tracheophyta</taxon>
        <taxon>Spermatophyta</taxon>
        <taxon>Magnoliopsida</taxon>
        <taxon>Magnoliidae</taxon>
        <taxon>Laurales</taxon>
        <taxon>Lauraceae</taxon>
        <taxon>Cinnamomum</taxon>
    </lineage>
</organism>
<reference evidence="3 4" key="1">
    <citation type="journal article" date="2019" name="Nat. Plants">
        <title>Stout camphor tree genome fills gaps in understanding of flowering plant genome evolution.</title>
        <authorList>
            <person name="Chaw S.M."/>
            <person name="Liu Y.C."/>
            <person name="Wu Y.W."/>
            <person name="Wang H.Y."/>
            <person name="Lin C.I."/>
            <person name="Wu C.S."/>
            <person name="Ke H.M."/>
            <person name="Chang L.Y."/>
            <person name="Hsu C.Y."/>
            <person name="Yang H.T."/>
            <person name="Sudianto E."/>
            <person name="Hsu M.H."/>
            <person name="Wu K.P."/>
            <person name="Wang L.N."/>
            <person name="Leebens-Mack J.H."/>
            <person name="Tsai I.J."/>
        </authorList>
    </citation>
    <scope>NUCLEOTIDE SEQUENCE [LARGE SCALE GENOMIC DNA]</scope>
    <source>
        <strain evidence="4">cv. Chaw 1501</strain>
        <tissue evidence="3">Young leaves</tissue>
    </source>
</reference>
<dbReference type="NCBIfam" id="TIGR00756">
    <property type="entry name" value="PPR"/>
    <property type="match status" value="1"/>
</dbReference>
<evidence type="ECO:0000256" key="2">
    <source>
        <dbReference type="PROSITE-ProRule" id="PRU00708"/>
    </source>
</evidence>
<dbReference type="PANTHER" id="PTHR47932:SF23">
    <property type="entry name" value="PENTACOTRIPEPTIDE-REPEAT REGION OF PRORP DOMAIN-CONTAINING PROTEIN"/>
    <property type="match status" value="1"/>
</dbReference>
<keyword evidence="4" id="KW-1185">Reference proteome</keyword>
<dbReference type="PANTHER" id="PTHR47932">
    <property type="entry name" value="ATPASE EXPRESSION PROTEIN 3"/>
    <property type="match status" value="1"/>
</dbReference>
<evidence type="ECO:0000313" key="4">
    <source>
        <dbReference type="Proteomes" id="UP000283530"/>
    </source>
</evidence>
<accession>A0A443P892</accession>
<evidence type="ECO:0000313" key="3">
    <source>
        <dbReference type="EMBL" id="RWR86946.1"/>
    </source>
</evidence>
<dbReference type="GO" id="GO:0003729">
    <property type="term" value="F:mRNA binding"/>
    <property type="evidence" value="ECO:0007669"/>
    <property type="project" value="TreeGrafter"/>
</dbReference>
<evidence type="ECO:0000256" key="1">
    <source>
        <dbReference type="ARBA" id="ARBA00022737"/>
    </source>
</evidence>